<reference evidence="3 4" key="1">
    <citation type="submission" date="2021-01" db="EMBL/GenBank/DDBJ databases">
        <title>Chryseolinea sp. Jin1 Genome sequencing and assembly.</title>
        <authorList>
            <person name="Kim I."/>
        </authorList>
    </citation>
    <scope>NUCLEOTIDE SEQUENCE [LARGE SCALE GENOMIC DNA]</scope>
    <source>
        <strain evidence="3 4">Jin1</strain>
    </source>
</reference>
<dbReference type="Pfam" id="PF05163">
    <property type="entry name" value="DinB"/>
    <property type="match status" value="1"/>
</dbReference>
<keyword evidence="2" id="KW-0479">Metal-binding</keyword>
<dbReference type="PANTHER" id="PTHR37302">
    <property type="entry name" value="SLR1116 PROTEIN"/>
    <property type="match status" value="1"/>
</dbReference>
<sequence>MHLQQLTTRLFAYNLWANERITSWLMTLDRSILYEKTGSSFGTIDRTLQHILSAQVYWHAIIFHGQIKDFHLPVKENAVDEVIADLVASSQALASSLTTLTEQQLIERIQVSDSTQSRYEYILHVVNHSSYHRGQVVTLCRALGVTEEIPVTDYDAYLWWIENM</sequence>
<protein>
    <submittedName>
        <fullName evidence="3">DinB family protein</fullName>
    </submittedName>
</protein>
<evidence type="ECO:0000256" key="2">
    <source>
        <dbReference type="ARBA" id="ARBA00022723"/>
    </source>
</evidence>
<organism evidence="3 4">
    <name type="scientific">Chryseolinea lacunae</name>
    <dbReference type="NCBI Taxonomy" id="2801331"/>
    <lineage>
        <taxon>Bacteria</taxon>
        <taxon>Pseudomonadati</taxon>
        <taxon>Bacteroidota</taxon>
        <taxon>Cytophagia</taxon>
        <taxon>Cytophagales</taxon>
        <taxon>Fulvivirgaceae</taxon>
        <taxon>Chryseolinea</taxon>
    </lineage>
</organism>
<keyword evidence="4" id="KW-1185">Reference proteome</keyword>
<dbReference type="SUPFAM" id="SSF109854">
    <property type="entry name" value="DinB/YfiT-like putative metalloenzymes"/>
    <property type="match status" value="1"/>
</dbReference>
<gene>
    <name evidence="3" type="ORF">JI741_30835</name>
</gene>
<evidence type="ECO:0000313" key="3">
    <source>
        <dbReference type="EMBL" id="MBL0745669.1"/>
    </source>
</evidence>
<comment type="similarity">
    <text evidence="1">Belongs to the DinB family.</text>
</comment>
<comment type="caution">
    <text evidence="3">The sequence shown here is derived from an EMBL/GenBank/DDBJ whole genome shotgun (WGS) entry which is preliminary data.</text>
</comment>
<dbReference type="InterPro" id="IPR007837">
    <property type="entry name" value="DinB"/>
</dbReference>
<name>A0ABS1L1Y6_9BACT</name>
<dbReference type="Proteomes" id="UP000613030">
    <property type="component" value="Unassembled WGS sequence"/>
</dbReference>
<dbReference type="EMBL" id="JAERRB010000018">
    <property type="protein sequence ID" value="MBL0745669.1"/>
    <property type="molecule type" value="Genomic_DNA"/>
</dbReference>
<dbReference type="RefSeq" id="WP_202016222.1">
    <property type="nucleotide sequence ID" value="NZ_JAERRB010000018.1"/>
</dbReference>
<evidence type="ECO:0000313" key="4">
    <source>
        <dbReference type="Proteomes" id="UP000613030"/>
    </source>
</evidence>
<evidence type="ECO:0000256" key="1">
    <source>
        <dbReference type="ARBA" id="ARBA00008635"/>
    </source>
</evidence>
<dbReference type="PANTHER" id="PTHR37302:SF3">
    <property type="entry name" value="DAMAGE-INDUCIBLE PROTEIN DINB"/>
    <property type="match status" value="1"/>
</dbReference>
<dbReference type="Gene3D" id="1.20.120.450">
    <property type="entry name" value="dinb family like domain"/>
    <property type="match status" value="1"/>
</dbReference>
<accession>A0ABS1L1Y6</accession>
<proteinExistence type="inferred from homology"/>
<dbReference type="InterPro" id="IPR034660">
    <property type="entry name" value="DinB/YfiT-like"/>
</dbReference>